<feature type="compositionally biased region" description="Low complexity" evidence="7">
    <location>
        <begin position="41"/>
        <end position="65"/>
    </location>
</feature>
<comment type="cofactor">
    <cofactor evidence="1">
        <name>Ca(2+)</name>
        <dbReference type="ChEBI" id="CHEBI:29108"/>
    </cofactor>
</comment>
<accession>A0ABR3CKN7</accession>
<feature type="compositionally biased region" description="Basic and acidic residues" evidence="7">
    <location>
        <begin position="144"/>
        <end position="155"/>
    </location>
</feature>
<dbReference type="Pfam" id="PF01532">
    <property type="entry name" value="Glyco_hydro_47"/>
    <property type="match status" value="1"/>
</dbReference>
<comment type="pathway">
    <text evidence="2">Protein modification; protein glycosylation.</text>
</comment>
<sequence length="1133" mass="126488">MGVADIPRENESDILRENGSDILMGNGSDFPIDLDTDGDCDISMSDDSPSASSSSSNFSDASFIPDSDSSCGTPPMATSWDVPQRPKRRAALTNIEMLLVYEVEAAKADYGLTGPAAEPDQKDQRVVLMVTQALRDAGVDVSAEPEREPEMKEFDDGPEAQHANFRDPEAQYTSWEIGCDMSAGDMHASWEAIFGATGGPHSEYCRCRRDGTQEWGSTEFMRHHRGKGEYGFFGLELRSPKYVCVGDAWQDDVRRMLNALHELFDDRAFGDSYRLYSHDTTGVHVHVGVGTQADRYRLPLESVKSFMQLATGFERITDELHAVTRFDSRGAYCMPPSQNYVGIESGVDVEVVEGAGKLNNMLRRCQEIEQVGRVDDMPGFHNRQSAYNLQNLQTDEDGEFSAGCLGTIEFRQHRGTLEAAEVMAWVEVATSMVRFAHKTALTGNMLSVVKGHAYDPQMGFDPFLRMVGVADKTVDYYAKSLEAGLDCNVREQSGELRGSRLTALTHDLALRRQQQKRPVRVTQAIILRLLSGDYGLPEEVQRRLLPYILITASVLFLFYFLRAPTQPDLPVFSAGEGQRQPLQKFNWAKRKQHYPVKEFRGLPEGKPKKLPPVQFAFGKEDATAATLREKRRGEVKKAFERSWKSYRDNAWLQDELAPISGTSKSTFGGWAATLVDTLDTLWIMGLKKEFDEAVAAVALIDFSSTSVDEVNVFETTIRYLGGFLSAYDLSGDKRLLKKAVEVADMLYVAFDTPNRMPITRWNPIKALDGLPQEADQTVLVAEIGSLTMEFTRLSQITDDPKWYDAVARIMDIFKDQQSRTDLPGMWPVMVNARDADFTTDRSFTLGGMADSLYEYFPKTYALLGGLAPLYRTLYEGSMNTAIQHLLFKPMVPDGADILAAGSVRTDGKGFAMLHAEWQHLVCFAGGMFALGGRLFEIPDHVTIGQRLTDACVWTYKAFPLGIMPEISHLVPCPDTSSITSTADLLSQSCPWDEALWKKKVKERIARTANVDQSIALDRLQPGITAIPDRRYILRPEAIESVFVLYRITGAQSLQAAAWDMFTAIQQSTQTDLANAALADCTVTDGRPPKLDSMESFWTAETLKYFYLVFSEPDVISLDDYVFNTEAHPFKIPK</sequence>
<evidence type="ECO:0000313" key="8">
    <source>
        <dbReference type="EMBL" id="KAL0260034.1"/>
    </source>
</evidence>
<keyword evidence="4 6" id="KW-0378">Hydrolase</keyword>
<protein>
    <recommendedName>
        <fullName evidence="6">alpha-1,2-Mannosidase</fullName>
        <ecNumber evidence="6">3.2.1.-</ecNumber>
    </recommendedName>
</protein>
<evidence type="ECO:0000313" key="9">
    <source>
        <dbReference type="Proteomes" id="UP001430584"/>
    </source>
</evidence>
<evidence type="ECO:0000256" key="3">
    <source>
        <dbReference type="ARBA" id="ARBA00007658"/>
    </source>
</evidence>
<comment type="caution">
    <text evidence="8">The sequence shown here is derived from an EMBL/GenBank/DDBJ whole genome shotgun (WGS) entry which is preliminary data.</text>
</comment>
<reference evidence="8 9" key="1">
    <citation type="submission" date="2024-02" db="EMBL/GenBank/DDBJ databases">
        <title>De novo assembly and annotation of 12 fungi associated with fruit tree decline syndrome in Ontario, Canada.</title>
        <authorList>
            <person name="Sulman M."/>
            <person name="Ellouze W."/>
            <person name="Ilyukhin E."/>
        </authorList>
    </citation>
    <scope>NUCLEOTIDE SEQUENCE [LARGE SCALE GENOMIC DNA]</scope>
    <source>
        <strain evidence="8 9">FDS-637</strain>
    </source>
</reference>
<dbReference type="InterPro" id="IPR022025">
    <property type="entry name" value="Amidoligase_2"/>
</dbReference>
<dbReference type="InterPro" id="IPR050749">
    <property type="entry name" value="Glycosyl_Hydrolase_47"/>
</dbReference>
<evidence type="ECO:0000256" key="1">
    <source>
        <dbReference type="ARBA" id="ARBA00001913"/>
    </source>
</evidence>
<dbReference type="SUPFAM" id="SSF48225">
    <property type="entry name" value="Seven-hairpin glycosidases"/>
    <property type="match status" value="1"/>
</dbReference>
<feature type="region of interest" description="Disordered" evidence="7">
    <location>
        <begin position="138"/>
        <end position="164"/>
    </location>
</feature>
<dbReference type="RefSeq" id="XP_066633063.1">
    <property type="nucleotide sequence ID" value="XM_066777221.1"/>
</dbReference>
<dbReference type="InterPro" id="IPR001382">
    <property type="entry name" value="Glyco_hydro_47"/>
</dbReference>
<organism evidence="8 9">
    <name type="scientific">Diplodia seriata</name>
    <dbReference type="NCBI Taxonomy" id="420778"/>
    <lineage>
        <taxon>Eukaryota</taxon>
        <taxon>Fungi</taxon>
        <taxon>Dikarya</taxon>
        <taxon>Ascomycota</taxon>
        <taxon>Pezizomycotina</taxon>
        <taxon>Dothideomycetes</taxon>
        <taxon>Dothideomycetes incertae sedis</taxon>
        <taxon>Botryosphaeriales</taxon>
        <taxon>Botryosphaeriaceae</taxon>
        <taxon>Diplodia</taxon>
    </lineage>
</organism>
<evidence type="ECO:0000256" key="4">
    <source>
        <dbReference type="ARBA" id="ARBA00022801"/>
    </source>
</evidence>
<dbReference type="EC" id="3.2.1.-" evidence="6"/>
<keyword evidence="6" id="KW-0326">Glycosidase</keyword>
<dbReference type="Pfam" id="PF12224">
    <property type="entry name" value="Amidoligase_2"/>
    <property type="match status" value="1"/>
</dbReference>
<evidence type="ECO:0000256" key="5">
    <source>
        <dbReference type="ARBA" id="ARBA00023157"/>
    </source>
</evidence>
<feature type="compositionally biased region" description="Basic and acidic residues" evidence="7">
    <location>
        <begin position="1"/>
        <end position="19"/>
    </location>
</feature>
<name>A0ABR3CKN7_9PEZI</name>
<comment type="similarity">
    <text evidence="3 6">Belongs to the glycosyl hydrolase 47 family.</text>
</comment>
<keyword evidence="5" id="KW-1015">Disulfide bond</keyword>
<dbReference type="InterPro" id="IPR012341">
    <property type="entry name" value="6hp_glycosidase-like_sf"/>
</dbReference>
<keyword evidence="9" id="KW-1185">Reference proteome</keyword>
<proteinExistence type="inferred from homology"/>
<evidence type="ECO:0000256" key="6">
    <source>
        <dbReference type="RuleBase" id="RU361193"/>
    </source>
</evidence>
<dbReference type="InterPro" id="IPR036026">
    <property type="entry name" value="Seven-hairpin_glycosidases"/>
</dbReference>
<dbReference type="PANTHER" id="PTHR11742">
    <property type="entry name" value="MANNOSYL-OLIGOSACCHARIDE ALPHA-1,2-MANNOSIDASE-RELATED"/>
    <property type="match status" value="1"/>
</dbReference>
<dbReference type="Gene3D" id="1.50.10.10">
    <property type="match status" value="1"/>
</dbReference>
<evidence type="ECO:0000256" key="7">
    <source>
        <dbReference type="SAM" id="MobiDB-lite"/>
    </source>
</evidence>
<dbReference type="PRINTS" id="PR00747">
    <property type="entry name" value="GLYHDRLASE47"/>
</dbReference>
<evidence type="ECO:0000256" key="2">
    <source>
        <dbReference type="ARBA" id="ARBA00004922"/>
    </source>
</evidence>
<dbReference type="Proteomes" id="UP001430584">
    <property type="component" value="Unassembled WGS sequence"/>
</dbReference>
<gene>
    <name evidence="8" type="ORF">SLS55_005779</name>
</gene>
<dbReference type="PANTHER" id="PTHR11742:SF89">
    <property type="entry name" value="ALPHA-1,2-MANNOSIDASE"/>
    <property type="match status" value="1"/>
</dbReference>
<feature type="region of interest" description="Disordered" evidence="7">
    <location>
        <begin position="1"/>
        <end position="84"/>
    </location>
</feature>
<dbReference type="EMBL" id="JAJVCZ030000005">
    <property type="protein sequence ID" value="KAL0260034.1"/>
    <property type="molecule type" value="Genomic_DNA"/>
</dbReference>
<dbReference type="GeneID" id="92009864"/>